<dbReference type="PRINTS" id="PR00722">
    <property type="entry name" value="CHYMOTRYPSIN"/>
</dbReference>
<evidence type="ECO:0000313" key="6">
    <source>
        <dbReference type="Proteomes" id="UP001159042"/>
    </source>
</evidence>
<feature type="chain" id="PRO_5044012488" description="Peptidase S1 domain-containing protein" evidence="3">
    <location>
        <begin position="16"/>
        <end position="275"/>
    </location>
</feature>
<keyword evidence="1" id="KW-1015">Disulfide bond</keyword>
<dbReference type="InterPro" id="IPR001254">
    <property type="entry name" value="Trypsin_dom"/>
</dbReference>
<dbReference type="PROSITE" id="PS00134">
    <property type="entry name" value="TRYPSIN_HIS"/>
    <property type="match status" value="1"/>
</dbReference>
<dbReference type="InterPro" id="IPR001314">
    <property type="entry name" value="Peptidase_S1A"/>
</dbReference>
<dbReference type="Gene3D" id="2.40.10.10">
    <property type="entry name" value="Trypsin-like serine proteases"/>
    <property type="match status" value="2"/>
</dbReference>
<gene>
    <name evidence="5" type="ORF">NQ315_014586</name>
</gene>
<protein>
    <recommendedName>
        <fullName evidence="4">Peptidase S1 domain-containing protein</fullName>
    </recommendedName>
</protein>
<evidence type="ECO:0000256" key="2">
    <source>
        <dbReference type="RuleBase" id="RU363034"/>
    </source>
</evidence>
<dbReference type="SUPFAM" id="SSF50494">
    <property type="entry name" value="Trypsin-like serine proteases"/>
    <property type="match status" value="1"/>
</dbReference>
<dbReference type="PROSITE" id="PS50240">
    <property type="entry name" value="TRYPSIN_DOM"/>
    <property type="match status" value="1"/>
</dbReference>
<sequence>MVALCLLTFLSIAMALPAPRLLWKSENIYVDPISNYTAPQPIDRRIFGGHEAEPHSRPYQVALLINGRSLCGGSLISVNFVLTAAHCTTNASYVQMVFGAHNILAEEPTQVRVTSANIINHPDFNSRSLNNDIALIKTPRPVVTNNYIQTIELVPSTVGTYVGYTVILTGWGTTSNSSSIPSGLHEVQLVVMDNRVCGKVYGTDFVKPTHLCTYGSGTVGGCNGDSGGPLIDGYYFKYQIGITSFISSNGCESGDPTGYTRISTFRPWIDANSDL</sequence>
<name>A0AAV8VEQ6_9CUCU</name>
<dbReference type="PROSITE" id="PS00135">
    <property type="entry name" value="TRYPSIN_SER"/>
    <property type="match status" value="1"/>
</dbReference>
<dbReference type="InterPro" id="IPR043504">
    <property type="entry name" value="Peptidase_S1_PA_chymotrypsin"/>
</dbReference>
<evidence type="ECO:0000259" key="4">
    <source>
        <dbReference type="PROSITE" id="PS50240"/>
    </source>
</evidence>
<feature type="domain" description="Peptidase S1" evidence="4">
    <location>
        <begin position="46"/>
        <end position="274"/>
    </location>
</feature>
<dbReference type="FunFam" id="2.40.10.10:FF:000166">
    <property type="entry name" value="Trypsin"/>
    <property type="match status" value="1"/>
</dbReference>
<accession>A0AAV8VEQ6</accession>
<evidence type="ECO:0000256" key="3">
    <source>
        <dbReference type="SAM" id="SignalP"/>
    </source>
</evidence>
<evidence type="ECO:0000313" key="5">
    <source>
        <dbReference type="EMBL" id="KAJ8912486.1"/>
    </source>
</evidence>
<proteinExistence type="predicted"/>
<keyword evidence="2" id="KW-0720">Serine protease</keyword>
<dbReference type="InterPro" id="IPR009003">
    <property type="entry name" value="Peptidase_S1_PA"/>
</dbReference>
<keyword evidence="6" id="KW-1185">Reference proteome</keyword>
<organism evidence="5 6">
    <name type="scientific">Exocentrus adspersus</name>
    <dbReference type="NCBI Taxonomy" id="1586481"/>
    <lineage>
        <taxon>Eukaryota</taxon>
        <taxon>Metazoa</taxon>
        <taxon>Ecdysozoa</taxon>
        <taxon>Arthropoda</taxon>
        <taxon>Hexapoda</taxon>
        <taxon>Insecta</taxon>
        <taxon>Pterygota</taxon>
        <taxon>Neoptera</taxon>
        <taxon>Endopterygota</taxon>
        <taxon>Coleoptera</taxon>
        <taxon>Polyphaga</taxon>
        <taxon>Cucujiformia</taxon>
        <taxon>Chrysomeloidea</taxon>
        <taxon>Cerambycidae</taxon>
        <taxon>Lamiinae</taxon>
        <taxon>Acanthocinini</taxon>
        <taxon>Exocentrus</taxon>
    </lineage>
</organism>
<dbReference type="AlphaFoldDB" id="A0AAV8VEQ6"/>
<dbReference type="PANTHER" id="PTHR24252:SF7">
    <property type="entry name" value="HYALIN"/>
    <property type="match status" value="1"/>
</dbReference>
<dbReference type="Pfam" id="PF00089">
    <property type="entry name" value="Trypsin"/>
    <property type="match status" value="1"/>
</dbReference>
<dbReference type="GO" id="GO:0006508">
    <property type="term" value="P:proteolysis"/>
    <property type="evidence" value="ECO:0007669"/>
    <property type="project" value="UniProtKB-KW"/>
</dbReference>
<keyword evidence="3" id="KW-0732">Signal</keyword>
<dbReference type="InterPro" id="IPR018114">
    <property type="entry name" value="TRYPSIN_HIS"/>
</dbReference>
<keyword evidence="2" id="KW-0378">Hydrolase</keyword>
<dbReference type="InterPro" id="IPR033116">
    <property type="entry name" value="TRYPSIN_SER"/>
</dbReference>
<dbReference type="Proteomes" id="UP001159042">
    <property type="component" value="Unassembled WGS sequence"/>
</dbReference>
<reference evidence="5 6" key="1">
    <citation type="journal article" date="2023" name="Insect Mol. Biol.">
        <title>Genome sequencing provides insights into the evolution of gene families encoding plant cell wall-degrading enzymes in longhorned beetles.</title>
        <authorList>
            <person name="Shin N.R."/>
            <person name="Okamura Y."/>
            <person name="Kirsch R."/>
            <person name="Pauchet Y."/>
        </authorList>
    </citation>
    <scope>NUCLEOTIDE SEQUENCE [LARGE SCALE GENOMIC DNA]</scope>
    <source>
        <strain evidence="5">EAD_L_NR</strain>
    </source>
</reference>
<evidence type="ECO:0000256" key="1">
    <source>
        <dbReference type="ARBA" id="ARBA00023157"/>
    </source>
</evidence>
<dbReference type="CDD" id="cd00190">
    <property type="entry name" value="Tryp_SPc"/>
    <property type="match status" value="1"/>
</dbReference>
<dbReference type="GO" id="GO:0004252">
    <property type="term" value="F:serine-type endopeptidase activity"/>
    <property type="evidence" value="ECO:0007669"/>
    <property type="project" value="InterPro"/>
</dbReference>
<dbReference type="EMBL" id="JANEYG010000128">
    <property type="protein sequence ID" value="KAJ8912486.1"/>
    <property type="molecule type" value="Genomic_DNA"/>
</dbReference>
<keyword evidence="2" id="KW-0645">Protease</keyword>
<feature type="signal peptide" evidence="3">
    <location>
        <begin position="1"/>
        <end position="15"/>
    </location>
</feature>
<dbReference type="PANTHER" id="PTHR24252">
    <property type="entry name" value="ACROSIN-RELATED"/>
    <property type="match status" value="1"/>
</dbReference>
<dbReference type="SMART" id="SM00020">
    <property type="entry name" value="Tryp_SPc"/>
    <property type="match status" value="1"/>
</dbReference>
<comment type="caution">
    <text evidence="5">The sequence shown here is derived from an EMBL/GenBank/DDBJ whole genome shotgun (WGS) entry which is preliminary data.</text>
</comment>